<feature type="compositionally biased region" description="Low complexity" evidence="1">
    <location>
        <begin position="26"/>
        <end position="39"/>
    </location>
</feature>
<accession>A0A8V0XCX1</accession>
<reference evidence="2" key="3">
    <citation type="submission" date="2025-09" db="UniProtKB">
        <authorList>
            <consortium name="Ensembl"/>
        </authorList>
    </citation>
    <scope>IDENTIFICATION</scope>
    <source>
        <strain evidence="2">broiler</strain>
    </source>
</reference>
<reference evidence="2" key="1">
    <citation type="submission" date="2020-11" db="EMBL/GenBank/DDBJ databases">
        <title>Gallus gallus (Chicken) genome, bGalGal1, GRCg7b, maternal haplotype autosomes + Z &amp; W.</title>
        <authorList>
            <person name="Warren W."/>
            <person name="Formenti G."/>
            <person name="Fedrigo O."/>
            <person name="Haase B."/>
            <person name="Mountcastle J."/>
            <person name="Balacco J."/>
            <person name="Tracey A."/>
            <person name="Schneider V."/>
            <person name="Okimoto R."/>
            <person name="Cheng H."/>
            <person name="Hawken R."/>
            <person name="Howe K."/>
            <person name="Jarvis E.D."/>
        </authorList>
    </citation>
    <scope>NUCLEOTIDE SEQUENCE [LARGE SCALE GENOMIC DNA]</scope>
    <source>
        <strain evidence="2">Broiler</strain>
    </source>
</reference>
<keyword evidence="3" id="KW-1185">Reference proteome</keyword>
<evidence type="ECO:0000313" key="2">
    <source>
        <dbReference type="Ensembl" id="ENSGALP00010002421.1"/>
    </source>
</evidence>
<dbReference type="Ensembl" id="ENSGALT00010004124.1">
    <property type="protein sequence ID" value="ENSGALP00010002421.1"/>
    <property type="gene ID" value="ENSGALG00010001812.1"/>
</dbReference>
<feature type="compositionally biased region" description="Basic and acidic residues" evidence="1">
    <location>
        <begin position="97"/>
        <end position="109"/>
    </location>
</feature>
<feature type="region of interest" description="Disordered" evidence="1">
    <location>
        <begin position="94"/>
        <end position="117"/>
    </location>
</feature>
<organism evidence="2 3">
    <name type="scientific">Gallus gallus</name>
    <name type="common">Chicken</name>
    <dbReference type="NCBI Taxonomy" id="9031"/>
    <lineage>
        <taxon>Eukaryota</taxon>
        <taxon>Metazoa</taxon>
        <taxon>Chordata</taxon>
        <taxon>Craniata</taxon>
        <taxon>Vertebrata</taxon>
        <taxon>Euteleostomi</taxon>
        <taxon>Archelosauria</taxon>
        <taxon>Archosauria</taxon>
        <taxon>Dinosauria</taxon>
        <taxon>Saurischia</taxon>
        <taxon>Theropoda</taxon>
        <taxon>Coelurosauria</taxon>
        <taxon>Aves</taxon>
        <taxon>Neognathae</taxon>
        <taxon>Galloanserae</taxon>
        <taxon>Galliformes</taxon>
        <taxon>Phasianidae</taxon>
        <taxon>Phasianinae</taxon>
        <taxon>Gallus</taxon>
    </lineage>
</organism>
<evidence type="ECO:0000313" key="3">
    <source>
        <dbReference type="Proteomes" id="UP000000539"/>
    </source>
</evidence>
<name>A0A8V0XCX1_CHICK</name>
<sequence length="141" mass="14863">ALLQPQLRRRPSPGGRHAGAGLTPSGRARAGPAAGHQAATCNETESCGARRGWARPVWQWGSPRGRSDRSGEPEPVPAEGASCGFSCDRVLFGPARGRSERSGDRDRLLQHCSSRTRAGPGPVLTGLACPSRSCRGSQLRL</sequence>
<protein>
    <submittedName>
        <fullName evidence="2">Uncharacterized protein</fullName>
    </submittedName>
</protein>
<dbReference type="AlphaFoldDB" id="A0A8V0XCX1"/>
<feature type="region of interest" description="Disordered" evidence="1">
    <location>
        <begin position="1"/>
        <end position="81"/>
    </location>
</feature>
<dbReference type="Proteomes" id="UP000000539">
    <property type="component" value="Chromosome 16"/>
</dbReference>
<reference evidence="2" key="2">
    <citation type="submission" date="2025-08" db="UniProtKB">
        <authorList>
            <consortium name="Ensembl"/>
        </authorList>
    </citation>
    <scope>IDENTIFICATION</scope>
    <source>
        <strain evidence="2">broiler</strain>
    </source>
</reference>
<proteinExistence type="predicted"/>
<evidence type="ECO:0000256" key="1">
    <source>
        <dbReference type="SAM" id="MobiDB-lite"/>
    </source>
</evidence>